<protein>
    <recommendedName>
        <fullName evidence="5">NAD(P)-binding protein</fullName>
    </recommendedName>
</protein>
<evidence type="ECO:0000313" key="4">
    <source>
        <dbReference type="Proteomes" id="UP000518752"/>
    </source>
</evidence>
<evidence type="ECO:0000313" key="3">
    <source>
        <dbReference type="EMBL" id="KAF5356514.1"/>
    </source>
</evidence>
<dbReference type="AlphaFoldDB" id="A0A8H5LGN3"/>
<name>A0A8H5LGN3_9AGAR</name>
<evidence type="ECO:0000256" key="2">
    <source>
        <dbReference type="RuleBase" id="RU000363"/>
    </source>
</evidence>
<dbReference type="PANTHER" id="PTHR42760:SF121">
    <property type="entry name" value="3-OXOACYL-(ACYL-CARRIER-PROTEIN) REDUCTASE"/>
    <property type="match status" value="1"/>
</dbReference>
<dbReference type="PRINTS" id="PR00080">
    <property type="entry name" value="SDRFAMILY"/>
</dbReference>
<dbReference type="Pfam" id="PF00106">
    <property type="entry name" value="adh_short"/>
    <property type="match status" value="1"/>
</dbReference>
<keyword evidence="4" id="KW-1185">Reference proteome</keyword>
<comment type="caution">
    <text evidence="3">The sequence shown here is derived from an EMBL/GenBank/DDBJ whole genome shotgun (WGS) entry which is preliminary data.</text>
</comment>
<dbReference type="GO" id="GO:0006633">
    <property type="term" value="P:fatty acid biosynthetic process"/>
    <property type="evidence" value="ECO:0007669"/>
    <property type="project" value="TreeGrafter"/>
</dbReference>
<gene>
    <name evidence="3" type="ORF">D9757_013525</name>
</gene>
<sequence length="257" mass="27388">MVIPHLQSRGVALVTAAARGAGRAIALRLASEGFKVAVHDLPRNGDQLLDLHRNIQRLAQHSMVMTGDVANEREVKSLVEDTYNCLGGFDVMVANTPVCELAAIASENATAIWDHTLAVNTRGVFLCYKYAAEQLISQGQGGRIIGASSVLGERDSPLLSAYSASQLAVRGLTQSAALELSEYGITVNAYASESAHSTTGMRDPDSPAHQETPQTAADLVSYLVSEGARDVTGQIVRISFISGSMFMSIRRSVSKLL</sequence>
<dbReference type="PRINTS" id="PR00081">
    <property type="entry name" value="GDHRDH"/>
</dbReference>
<dbReference type="GO" id="GO:0016616">
    <property type="term" value="F:oxidoreductase activity, acting on the CH-OH group of donors, NAD or NADP as acceptor"/>
    <property type="evidence" value="ECO:0007669"/>
    <property type="project" value="TreeGrafter"/>
</dbReference>
<accession>A0A8H5LGN3</accession>
<dbReference type="Proteomes" id="UP000518752">
    <property type="component" value="Unassembled WGS sequence"/>
</dbReference>
<evidence type="ECO:0000256" key="1">
    <source>
        <dbReference type="ARBA" id="ARBA00006484"/>
    </source>
</evidence>
<proteinExistence type="inferred from homology"/>
<dbReference type="EMBL" id="JAACJN010000244">
    <property type="protein sequence ID" value="KAF5356514.1"/>
    <property type="molecule type" value="Genomic_DNA"/>
</dbReference>
<reference evidence="3 4" key="1">
    <citation type="journal article" date="2020" name="ISME J.">
        <title>Uncovering the hidden diversity of litter-decomposition mechanisms in mushroom-forming fungi.</title>
        <authorList>
            <person name="Floudas D."/>
            <person name="Bentzer J."/>
            <person name="Ahren D."/>
            <person name="Johansson T."/>
            <person name="Persson P."/>
            <person name="Tunlid A."/>
        </authorList>
    </citation>
    <scope>NUCLEOTIDE SEQUENCE [LARGE SCALE GENOMIC DNA]</scope>
    <source>
        <strain evidence="3 4">CBS 406.79</strain>
    </source>
</reference>
<dbReference type="SUPFAM" id="SSF51735">
    <property type="entry name" value="NAD(P)-binding Rossmann-fold domains"/>
    <property type="match status" value="1"/>
</dbReference>
<dbReference type="OrthoDB" id="498125at2759"/>
<dbReference type="PANTHER" id="PTHR42760">
    <property type="entry name" value="SHORT-CHAIN DEHYDROGENASES/REDUCTASES FAMILY MEMBER"/>
    <property type="match status" value="1"/>
</dbReference>
<dbReference type="InterPro" id="IPR036291">
    <property type="entry name" value="NAD(P)-bd_dom_sf"/>
</dbReference>
<dbReference type="InterPro" id="IPR002347">
    <property type="entry name" value="SDR_fam"/>
</dbReference>
<dbReference type="GO" id="GO:0048038">
    <property type="term" value="F:quinone binding"/>
    <property type="evidence" value="ECO:0007669"/>
    <property type="project" value="TreeGrafter"/>
</dbReference>
<dbReference type="Gene3D" id="3.40.50.720">
    <property type="entry name" value="NAD(P)-binding Rossmann-like Domain"/>
    <property type="match status" value="1"/>
</dbReference>
<evidence type="ECO:0008006" key="5">
    <source>
        <dbReference type="Google" id="ProtNLM"/>
    </source>
</evidence>
<organism evidence="3 4">
    <name type="scientific">Collybiopsis confluens</name>
    <dbReference type="NCBI Taxonomy" id="2823264"/>
    <lineage>
        <taxon>Eukaryota</taxon>
        <taxon>Fungi</taxon>
        <taxon>Dikarya</taxon>
        <taxon>Basidiomycota</taxon>
        <taxon>Agaricomycotina</taxon>
        <taxon>Agaricomycetes</taxon>
        <taxon>Agaricomycetidae</taxon>
        <taxon>Agaricales</taxon>
        <taxon>Marasmiineae</taxon>
        <taxon>Omphalotaceae</taxon>
        <taxon>Collybiopsis</taxon>
    </lineage>
</organism>
<comment type="similarity">
    <text evidence="1 2">Belongs to the short-chain dehydrogenases/reductases (SDR) family.</text>
</comment>